<evidence type="ECO:0000313" key="14">
    <source>
        <dbReference type="EMBL" id="CAF1444567.1"/>
    </source>
</evidence>
<comment type="cofactor">
    <cofactor evidence="5">
        <name>6-hydroxy-FAD</name>
        <dbReference type="ChEBI" id="CHEBI:60470"/>
    </cofactor>
</comment>
<evidence type="ECO:0000256" key="2">
    <source>
        <dbReference type="ARBA" id="ARBA00022630"/>
    </source>
</evidence>
<evidence type="ECO:0000256" key="9">
    <source>
        <dbReference type="ARBA" id="ARBA00048412"/>
    </source>
</evidence>
<reference evidence="14" key="1">
    <citation type="submission" date="2021-02" db="EMBL/GenBank/DDBJ databases">
        <authorList>
            <person name="Nowell W R."/>
        </authorList>
    </citation>
    <scope>NUCLEOTIDE SEQUENCE</scope>
</reference>
<evidence type="ECO:0000256" key="5">
    <source>
        <dbReference type="ARBA" id="ARBA00037027"/>
    </source>
</evidence>
<evidence type="ECO:0000256" key="1">
    <source>
        <dbReference type="ARBA" id="ARBA00006442"/>
    </source>
</evidence>
<dbReference type="Proteomes" id="UP000677228">
    <property type="component" value="Unassembled WGS sequence"/>
</dbReference>
<dbReference type="EMBL" id="CAJOBA010050989">
    <property type="protein sequence ID" value="CAF4240156.1"/>
    <property type="molecule type" value="Genomic_DNA"/>
</dbReference>
<dbReference type="EMBL" id="CAJNOK010029177">
    <property type="protein sequence ID" value="CAF1444567.1"/>
    <property type="molecule type" value="Genomic_DNA"/>
</dbReference>
<comment type="catalytic activity">
    <reaction evidence="12">
        <text>menaquinone-4 + NADH + H(+) = menaquinol-4 + NAD(+)</text>
        <dbReference type="Rhea" id="RHEA:74079"/>
        <dbReference type="ChEBI" id="CHEBI:15378"/>
        <dbReference type="ChEBI" id="CHEBI:57540"/>
        <dbReference type="ChEBI" id="CHEBI:57945"/>
        <dbReference type="ChEBI" id="CHEBI:78277"/>
        <dbReference type="ChEBI" id="CHEBI:193091"/>
    </reaction>
    <physiologicalReaction direction="left-to-right" evidence="12">
        <dbReference type="Rhea" id="RHEA:74080"/>
    </physiologicalReaction>
</comment>
<evidence type="ECO:0000256" key="6">
    <source>
        <dbReference type="ARBA" id="ARBA00040253"/>
    </source>
</evidence>
<comment type="catalytic activity">
    <reaction evidence="10">
        <text>ubiquinone-10 + NADH + H(+) = ubiquinol-10 + NAD(+)</text>
        <dbReference type="Rhea" id="RHEA:61984"/>
        <dbReference type="ChEBI" id="CHEBI:15378"/>
        <dbReference type="ChEBI" id="CHEBI:46245"/>
        <dbReference type="ChEBI" id="CHEBI:57540"/>
        <dbReference type="ChEBI" id="CHEBI:57945"/>
        <dbReference type="ChEBI" id="CHEBI:64183"/>
    </reaction>
    <physiologicalReaction direction="left-to-right" evidence="10">
        <dbReference type="Rhea" id="RHEA:61985"/>
    </physiologicalReaction>
</comment>
<proteinExistence type="inferred from homology"/>
<protein>
    <recommendedName>
        <fullName evidence="6">Ferroptosis suppressor protein 1</fullName>
    </recommendedName>
    <alternativeName>
        <fullName evidence="7">Apoptosis-inducing factor homologous mitochondrion-associated inducer of death</fullName>
    </alternativeName>
    <alternativeName>
        <fullName evidence="8">p53-responsive gene 3 protein</fullName>
    </alternativeName>
</protein>
<dbReference type="GO" id="GO:0005737">
    <property type="term" value="C:cytoplasm"/>
    <property type="evidence" value="ECO:0007669"/>
    <property type="project" value="TreeGrafter"/>
</dbReference>
<keyword evidence="3" id="KW-0274">FAD</keyword>
<keyword evidence="4" id="KW-0560">Oxidoreductase</keyword>
<evidence type="ECO:0000256" key="3">
    <source>
        <dbReference type="ARBA" id="ARBA00022827"/>
    </source>
</evidence>
<evidence type="ECO:0000256" key="4">
    <source>
        <dbReference type="ARBA" id="ARBA00023002"/>
    </source>
</evidence>
<dbReference type="InterPro" id="IPR023753">
    <property type="entry name" value="FAD/NAD-binding_dom"/>
</dbReference>
<dbReference type="GO" id="GO:0004174">
    <property type="term" value="F:electron-transferring-flavoprotein dehydrogenase activity"/>
    <property type="evidence" value="ECO:0007669"/>
    <property type="project" value="TreeGrafter"/>
</dbReference>
<name>A0A8S2FF61_9BILA</name>
<evidence type="ECO:0000313" key="16">
    <source>
        <dbReference type="Proteomes" id="UP000677228"/>
    </source>
</evidence>
<dbReference type="Pfam" id="PF07992">
    <property type="entry name" value="Pyr_redox_2"/>
    <property type="match status" value="1"/>
</dbReference>
<dbReference type="Gene3D" id="3.50.50.100">
    <property type="match status" value="1"/>
</dbReference>
<feature type="domain" description="FAD/NAD(P)-binding" evidence="13">
    <location>
        <begin position="11"/>
        <end position="197"/>
    </location>
</feature>
<evidence type="ECO:0000256" key="10">
    <source>
        <dbReference type="ARBA" id="ARBA00049236"/>
    </source>
</evidence>
<evidence type="ECO:0000256" key="12">
    <source>
        <dbReference type="ARBA" id="ARBA00049479"/>
    </source>
</evidence>
<dbReference type="AlphaFoldDB" id="A0A8S2FF61"/>
<dbReference type="Proteomes" id="UP000682733">
    <property type="component" value="Unassembled WGS sequence"/>
</dbReference>
<keyword evidence="2" id="KW-0285">Flavoprotein</keyword>
<dbReference type="GO" id="GO:0050660">
    <property type="term" value="F:flavin adenine dinucleotide binding"/>
    <property type="evidence" value="ECO:0007669"/>
    <property type="project" value="TreeGrafter"/>
</dbReference>
<gene>
    <name evidence="14" type="ORF">OVA965_LOCUS34572</name>
    <name evidence="15" type="ORF">TMI583_LOCUS35498</name>
</gene>
<evidence type="ECO:0000313" key="15">
    <source>
        <dbReference type="EMBL" id="CAF4240156.1"/>
    </source>
</evidence>
<dbReference type="PANTHER" id="PTHR43735">
    <property type="entry name" value="APOPTOSIS-INDUCING FACTOR 1"/>
    <property type="match status" value="1"/>
</dbReference>
<comment type="catalytic activity">
    <reaction evidence="11">
        <text>phylloquinone + NADH + H(+) = phylloquinol + NAD(+)</text>
        <dbReference type="Rhea" id="RHEA:74075"/>
        <dbReference type="ChEBI" id="CHEBI:15378"/>
        <dbReference type="ChEBI" id="CHEBI:18067"/>
        <dbReference type="ChEBI" id="CHEBI:28433"/>
        <dbReference type="ChEBI" id="CHEBI:57540"/>
        <dbReference type="ChEBI" id="CHEBI:57945"/>
    </reaction>
    <physiologicalReaction direction="left-to-right" evidence="11">
        <dbReference type="Rhea" id="RHEA:74076"/>
    </physiologicalReaction>
</comment>
<evidence type="ECO:0000256" key="11">
    <source>
        <dbReference type="ARBA" id="ARBA00049275"/>
    </source>
</evidence>
<comment type="catalytic activity">
    <reaction evidence="9">
        <text>menadione + NADH + H(+) = menadiol + NAD(+)</text>
        <dbReference type="Rhea" id="RHEA:69695"/>
        <dbReference type="ChEBI" id="CHEBI:6746"/>
        <dbReference type="ChEBI" id="CHEBI:15378"/>
        <dbReference type="ChEBI" id="CHEBI:28869"/>
        <dbReference type="ChEBI" id="CHEBI:57540"/>
        <dbReference type="ChEBI" id="CHEBI:57945"/>
    </reaction>
    <physiologicalReaction direction="left-to-right" evidence="9">
        <dbReference type="Rhea" id="RHEA:69696"/>
    </physiologicalReaction>
</comment>
<evidence type="ECO:0000256" key="8">
    <source>
        <dbReference type="ARBA" id="ARBA00042318"/>
    </source>
</evidence>
<dbReference type="PRINTS" id="PR00368">
    <property type="entry name" value="FADPNR"/>
</dbReference>
<accession>A0A8S2FF61</accession>
<feature type="non-terminal residue" evidence="14">
    <location>
        <position position="1"/>
    </location>
</feature>
<comment type="caution">
    <text evidence="14">The sequence shown here is derived from an EMBL/GenBank/DDBJ whole genome shotgun (WGS) entry which is preliminary data.</text>
</comment>
<dbReference type="InterPro" id="IPR036188">
    <property type="entry name" value="FAD/NAD-bd_sf"/>
</dbReference>
<evidence type="ECO:0000259" key="13">
    <source>
        <dbReference type="Pfam" id="PF07992"/>
    </source>
</evidence>
<dbReference type="PANTHER" id="PTHR43735:SF3">
    <property type="entry name" value="FERROPTOSIS SUPPRESSOR PROTEIN 1"/>
    <property type="match status" value="1"/>
</dbReference>
<organism evidence="14 16">
    <name type="scientific">Didymodactylos carnosus</name>
    <dbReference type="NCBI Taxonomy" id="1234261"/>
    <lineage>
        <taxon>Eukaryota</taxon>
        <taxon>Metazoa</taxon>
        <taxon>Spiralia</taxon>
        <taxon>Gnathifera</taxon>
        <taxon>Rotifera</taxon>
        <taxon>Eurotatoria</taxon>
        <taxon>Bdelloidea</taxon>
        <taxon>Philodinida</taxon>
        <taxon>Philodinidae</taxon>
        <taxon>Didymodactylos</taxon>
    </lineage>
</organism>
<sequence>VGRLAGSSYAFPGKVAEHHSIDAYTKYEQIHNKIEHAKHTLVIGGGSVGIELCGEIATDFKDKHITLVHTQSCLLHPNVFNSQMYKRIQSQLEDLSVKIILNEKVDVQQYFNGNELNYIIGERMYETNKKTQITADLTFLCTGTKINNKSLNSTFKQHFNSEGRLNVNNYLQVDGYKNIFAIGDISSKESKMAFLAGRQAEFVAKLIPLIQ</sequence>
<evidence type="ECO:0000256" key="7">
    <source>
        <dbReference type="ARBA" id="ARBA00041541"/>
    </source>
</evidence>
<dbReference type="SUPFAM" id="SSF51905">
    <property type="entry name" value="FAD/NAD(P)-binding domain"/>
    <property type="match status" value="1"/>
</dbReference>
<comment type="similarity">
    <text evidence="1">Belongs to the FAD-dependent oxidoreductase family.</text>
</comment>